<evidence type="ECO:0000256" key="1">
    <source>
        <dbReference type="SAM" id="Coils"/>
    </source>
</evidence>
<keyword evidence="3" id="KW-1185">Reference proteome</keyword>
<name>A0ABT8U493_9FLAO</name>
<dbReference type="RefSeq" id="WP_302716490.1">
    <property type="nucleotide sequence ID" value="NZ_JAULSJ010000020.1"/>
</dbReference>
<dbReference type="EMBL" id="JAULSJ010000020">
    <property type="protein sequence ID" value="MDO3425891.1"/>
    <property type="molecule type" value="Genomic_DNA"/>
</dbReference>
<evidence type="ECO:0000313" key="2">
    <source>
        <dbReference type="EMBL" id="MDO3425891.1"/>
    </source>
</evidence>
<reference evidence="2" key="1">
    <citation type="submission" date="2023-07" db="EMBL/GenBank/DDBJ databases">
        <title>AMR profile of multidrug- resistance Chryseobacterium gambrini related strain.</title>
        <authorList>
            <person name="Kirdat K."/>
            <person name="Bhatt A."/>
            <person name="Kuyare S."/>
            <person name="Yadav A."/>
        </authorList>
    </citation>
    <scope>NUCLEOTIDE SEQUENCE</scope>
    <source>
        <strain evidence="2">APV-1</strain>
    </source>
</reference>
<feature type="coiled-coil region" evidence="1">
    <location>
        <begin position="17"/>
        <end position="47"/>
    </location>
</feature>
<accession>A0ABT8U493</accession>
<keyword evidence="1" id="KW-0175">Coiled coil</keyword>
<evidence type="ECO:0000313" key="3">
    <source>
        <dbReference type="Proteomes" id="UP001168128"/>
    </source>
</evidence>
<gene>
    <name evidence="2" type="ORF">QWT87_13405</name>
</gene>
<dbReference type="Proteomes" id="UP001168128">
    <property type="component" value="Unassembled WGS sequence"/>
</dbReference>
<sequence>MKSLKEFITENLEKSTINTVQENTENLEKQVDENDNLETVVENTSKETE</sequence>
<protein>
    <submittedName>
        <fullName evidence="2">Uncharacterized protein</fullName>
    </submittedName>
</protein>
<proteinExistence type="predicted"/>
<organism evidence="2 3">
    <name type="scientific">Chryseobacterium urinae</name>
    <dbReference type="NCBI Taxonomy" id="3058400"/>
    <lineage>
        <taxon>Bacteria</taxon>
        <taxon>Pseudomonadati</taxon>
        <taxon>Bacteroidota</taxon>
        <taxon>Flavobacteriia</taxon>
        <taxon>Flavobacteriales</taxon>
        <taxon>Weeksellaceae</taxon>
        <taxon>Chryseobacterium group</taxon>
        <taxon>Chryseobacterium</taxon>
    </lineage>
</organism>
<comment type="caution">
    <text evidence="2">The sequence shown here is derived from an EMBL/GenBank/DDBJ whole genome shotgun (WGS) entry which is preliminary data.</text>
</comment>